<dbReference type="InterPro" id="IPR020946">
    <property type="entry name" value="Flavin_mOase-like"/>
</dbReference>
<dbReference type="PIRSF" id="PIRSF000332">
    <property type="entry name" value="FMO"/>
    <property type="match status" value="1"/>
</dbReference>
<keyword evidence="6" id="KW-0503">Monooxygenase</keyword>
<keyword evidence="2" id="KW-0285">Flavoprotein</keyword>
<dbReference type="InterPro" id="IPR050346">
    <property type="entry name" value="FMO-like"/>
</dbReference>
<evidence type="ECO:0000256" key="4">
    <source>
        <dbReference type="ARBA" id="ARBA00022857"/>
    </source>
</evidence>
<proteinExistence type="inferred from homology"/>
<keyword evidence="4" id="KW-0521">NADP</keyword>
<comment type="caution">
    <text evidence="6">The sequence shown here is derived from an EMBL/GenBank/DDBJ whole genome shotgun (WGS) entry which is preliminary data.</text>
</comment>
<name>A0A8K0WPW3_9HYPO</name>
<organism evidence="6 7">
    <name type="scientific">Stachybotrys elegans</name>
    <dbReference type="NCBI Taxonomy" id="80388"/>
    <lineage>
        <taxon>Eukaryota</taxon>
        <taxon>Fungi</taxon>
        <taxon>Dikarya</taxon>
        <taxon>Ascomycota</taxon>
        <taxon>Pezizomycotina</taxon>
        <taxon>Sordariomycetes</taxon>
        <taxon>Hypocreomycetidae</taxon>
        <taxon>Hypocreales</taxon>
        <taxon>Stachybotryaceae</taxon>
        <taxon>Stachybotrys</taxon>
    </lineage>
</organism>
<reference evidence="6" key="1">
    <citation type="journal article" date="2021" name="Nat. Commun.">
        <title>Genetic determinants of endophytism in the Arabidopsis root mycobiome.</title>
        <authorList>
            <person name="Mesny F."/>
            <person name="Miyauchi S."/>
            <person name="Thiergart T."/>
            <person name="Pickel B."/>
            <person name="Atanasova L."/>
            <person name="Karlsson M."/>
            <person name="Huettel B."/>
            <person name="Barry K.W."/>
            <person name="Haridas S."/>
            <person name="Chen C."/>
            <person name="Bauer D."/>
            <person name="Andreopoulos W."/>
            <person name="Pangilinan J."/>
            <person name="LaButti K."/>
            <person name="Riley R."/>
            <person name="Lipzen A."/>
            <person name="Clum A."/>
            <person name="Drula E."/>
            <person name="Henrissat B."/>
            <person name="Kohler A."/>
            <person name="Grigoriev I.V."/>
            <person name="Martin F.M."/>
            <person name="Hacquard S."/>
        </authorList>
    </citation>
    <scope>NUCLEOTIDE SEQUENCE</scope>
    <source>
        <strain evidence="6">MPI-CAGE-CH-0235</strain>
    </source>
</reference>
<dbReference type="GO" id="GO:0050660">
    <property type="term" value="F:flavin adenine dinucleotide binding"/>
    <property type="evidence" value="ECO:0007669"/>
    <property type="project" value="InterPro"/>
</dbReference>
<keyword evidence="3" id="KW-0274">FAD</keyword>
<gene>
    <name evidence="6" type="ORF">B0I35DRAFT_480419</name>
</gene>
<evidence type="ECO:0000256" key="3">
    <source>
        <dbReference type="ARBA" id="ARBA00022827"/>
    </source>
</evidence>
<dbReference type="Proteomes" id="UP000813444">
    <property type="component" value="Unassembled WGS sequence"/>
</dbReference>
<dbReference type="GO" id="GO:0050661">
    <property type="term" value="F:NADP binding"/>
    <property type="evidence" value="ECO:0007669"/>
    <property type="project" value="InterPro"/>
</dbReference>
<dbReference type="InterPro" id="IPR036188">
    <property type="entry name" value="FAD/NAD-bd_sf"/>
</dbReference>
<sequence length="535" mass="59403">MSTMDTSKIRVAVIGAGPAGLAAMKNLLDEGFNVTGFDNRDGVGGVWRFTEHPGITSVTRHTKVQLSKFLMPFSDLPLHDDAPRYLTGEQLTAHYQEYARIYHLQERFEFNTTVKSLARSDDNSAWLLSLEGHADPRVFDKVVLASGSEHARVYPAIDNLGVFEGTYMHGQSYKGPEPFEDMNVVVMGQGNSAADCAAELKGHASSVYLAHTRGALIVPREARGKRLDASVSWATAEIRFRLGHYFPSLQRKLMWNILTGAANKAWGELDPAWGLDPEEACADNIAGIVVNDAIVPALRSGLVHPVSAIRRVVGPRSVELQDGTVLEDIDAIIAATGYRFQVDLLGSHVGYHQTLPGTDALPDLYQNIFPVDYADSLACLGYNIVQINAGTAREIASMAVAQVWAGKSKLPSRQDMMRQIERHREWFAERCRTNPSMRQCGAQIEPHEYWKFIHETAGTGLYENLGWSWPAWKFFVTSPKLYFTLAYGVLTPHLLRYFETGKRKAWDGALDAILHANQLSALDLKQPHQPEVKTV</sequence>
<dbReference type="PRINTS" id="PR00370">
    <property type="entry name" value="FMOXYGENASE"/>
</dbReference>
<evidence type="ECO:0000256" key="1">
    <source>
        <dbReference type="ARBA" id="ARBA00009183"/>
    </source>
</evidence>
<accession>A0A8K0WPW3</accession>
<keyword evidence="5" id="KW-0560">Oxidoreductase</keyword>
<dbReference type="Pfam" id="PF00743">
    <property type="entry name" value="FMO-like"/>
    <property type="match status" value="1"/>
</dbReference>
<evidence type="ECO:0000313" key="7">
    <source>
        <dbReference type="Proteomes" id="UP000813444"/>
    </source>
</evidence>
<dbReference type="PANTHER" id="PTHR23023">
    <property type="entry name" value="DIMETHYLANILINE MONOOXYGENASE"/>
    <property type="match status" value="1"/>
</dbReference>
<dbReference type="EMBL" id="JAGPNK010000009">
    <property type="protein sequence ID" value="KAH7313758.1"/>
    <property type="molecule type" value="Genomic_DNA"/>
</dbReference>
<evidence type="ECO:0000313" key="6">
    <source>
        <dbReference type="EMBL" id="KAH7313758.1"/>
    </source>
</evidence>
<dbReference type="Gene3D" id="3.50.50.60">
    <property type="entry name" value="FAD/NAD(P)-binding domain"/>
    <property type="match status" value="1"/>
</dbReference>
<evidence type="ECO:0000256" key="5">
    <source>
        <dbReference type="ARBA" id="ARBA00023002"/>
    </source>
</evidence>
<protein>
    <submittedName>
        <fullName evidence="6">Flavin monooxygenase-like protein</fullName>
    </submittedName>
</protein>
<dbReference type="GO" id="GO:0004499">
    <property type="term" value="F:N,N-dimethylaniline monooxygenase activity"/>
    <property type="evidence" value="ECO:0007669"/>
    <property type="project" value="InterPro"/>
</dbReference>
<evidence type="ECO:0000256" key="2">
    <source>
        <dbReference type="ARBA" id="ARBA00022630"/>
    </source>
</evidence>
<dbReference type="SUPFAM" id="SSF51905">
    <property type="entry name" value="FAD/NAD(P)-binding domain"/>
    <property type="match status" value="2"/>
</dbReference>
<keyword evidence="7" id="KW-1185">Reference proteome</keyword>
<comment type="similarity">
    <text evidence="1">Belongs to the FMO family.</text>
</comment>
<dbReference type="AlphaFoldDB" id="A0A8K0WPW3"/>
<dbReference type="InterPro" id="IPR000960">
    <property type="entry name" value="Flavin_mOase"/>
</dbReference>
<dbReference type="OrthoDB" id="66881at2759"/>